<dbReference type="InterPro" id="IPR011527">
    <property type="entry name" value="ABC1_TM_dom"/>
</dbReference>
<evidence type="ECO:0000259" key="10">
    <source>
        <dbReference type="PROSITE" id="PS50929"/>
    </source>
</evidence>
<dbReference type="Proteomes" id="UP000831607">
    <property type="component" value="Chromosome"/>
</dbReference>
<dbReference type="SMART" id="SM00382">
    <property type="entry name" value="AAA"/>
    <property type="match status" value="1"/>
</dbReference>
<evidence type="ECO:0000256" key="2">
    <source>
        <dbReference type="ARBA" id="ARBA00022475"/>
    </source>
</evidence>
<evidence type="ECO:0000256" key="1">
    <source>
        <dbReference type="ARBA" id="ARBA00004651"/>
    </source>
</evidence>
<evidence type="ECO:0000313" key="11">
    <source>
        <dbReference type="EMBL" id="UOD49688.1"/>
    </source>
</evidence>
<evidence type="ECO:0000256" key="6">
    <source>
        <dbReference type="ARBA" id="ARBA00022989"/>
    </source>
</evidence>
<feature type="domain" description="ABC transmembrane type-1" evidence="10">
    <location>
        <begin position="43"/>
        <end position="327"/>
    </location>
</feature>
<feature type="domain" description="ABC transporter" evidence="9">
    <location>
        <begin position="371"/>
        <end position="578"/>
    </location>
</feature>
<feature type="transmembrane region" description="Helical" evidence="8">
    <location>
        <begin position="40"/>
        <end position="62"/>
    </location>
</feature>
<evidence type="ECO:0000259" key="9">
    <source>
        <dbReference type="PROSITE" id="PS50893"/>
    </source>
</evidence>
<dbReference type="InterPro" id="IPR003439">
    <property type="entry name" value="ABC_transporter-like_ATP-bd"/>
</dbReference>
<dbReference type="InterPro" id="IPR014216">
    <property type="entry name" value="ABC_transptr_CydD"/>
</dbReference>
<comment type="subcellular location">
    <subcellularLocation>
        <location evidence="1">Cell membrane</location>
        <topology evidence="1">Multi-pass membrane protein</topology>
    </subcellularLocation>
</comment>
<accession>A0ABY4AHX8</accession>
<dbReference type="EMBL" id="CP063982">
    <property type="protein sequence ID" value="UOD49688.1"/>
    <property type="molecule type" value="Genomic_DNA"/>
</dbReference>
<keyword evidence="4" id="KW-0547">Nucleotide-binding</keyword>
<evidence type="ECO:0000256" key="5">
    <source>
        <dbReference type="ARBA" id="ARBA00022840"/>
    </source>
</evidence>
<keyword evidence="7 8" id="KW-0472">Membrane</keyword>
<dbReference type="InterPro" id="IPR017871">
    <property type="entry name" value="ABC_transporter-like_CS"/>
</dbReference>
<evidence type="ECO:0000313" key="12">
    <source>
        <dbReference type="Proteomes" id="UP000831607"/>
    </source>
</evidence>
<dbReference type="PROSITE" id="PS50929">
    <property type="entry name" value="ABC_TM1F"/>
    <property type="match status" value="1"/>
</dbReference>
<proteinExistence type="predicted"/>
<dbReference type="InterPro" id="IPR003593">
    <property type="entry name" value="AAA+_ATPase"/>
</dbReference>
<dbReference type="Pfam" id="PF00005">
    <property type="entry name" value="ABC_tran"/>
    <property type="match status" value="1"/>
</dbReference>
<dbReference type="PANTHER" id="PTHR24221">
    <property type="entry name" value="ATP-BINDING CASSETTE SUB-FAMILY B"/>
    <property type="match status" value="1"/>
</dbReference>
<evidence type="ECO:0000256" key="8">
    <source>
        <dbReference type="SAM" id="Phobius"/>
    </source>
</evidence>
<dbReference type="SUPFAM" id="SSF90123">
    <property type="entry name" value="ABC transporter transmembrane region"/>
    <property type="match status" value="1"/>
</dbReference>
<organism evidence="11 12">
    <name type="scientific">Orrella daihaiensis</name>
    <dbReference type="NCBI Taxonomy" id="2782176"/>
    <lineage>
        <taxon>Bacteria</taxon>
        <taxon>Pseudomonadati</taxon>
        <taxon>Pseudomonadota</taxon>
        <taxon>Betaproteobacteria</taxon>
        <taxon>Burkholderiales</taxon>
        <taxon>Alcaligenaceae</taxon>
        <taxon>Orrella</taxon>
    </lineage>
</organism>
<feature type="transmembrane region" description="Helical" evidence="8">
    <location>
        <begin position="175"/>
        <end position="197"/>
    </location>
</feature>
<feature type="transmembrane region" description="Helical" evidence="8">
    <location>
        <begin position="149"/>
        <end position="169"/>
    </location>
</feature>
<dbReference type="Gene3D" id="3.40.50.300">
    <property type="entry name" value="P-loop containing nucleotide triphosphate hydrolases"/>
    <property type="match status" value="1"/>
</dbReference>
<name>A0ABY4AHX8_9BURK</name>
<reference evidence="11 12" key="1">
    <citation type="submission" date="2020-11" db="EMBL/GenBank/DDBJ databases">
        <title>Algicoccus daihaiensis sp.nov., isolated from Daihai Lake in Inner Mongolia.</title>
        <authorList>
            <person name="Kai J."/>
        </authorList>
    </citation>
    <scope>NUCLEOTIDE SEQUENCE [LARGE SCALE GENOMIC DNA]</scope>
    <source>
        <strain evidence="12">f23</strain>
    </source>
</reference>
<dbReference type="InterPro" id="IPR039421">
    <property type="entry name" value="Type_1_exporter"/>
</dbReference>
<evidence type="ECO:0000256" key="7">
    <source>
        <dbReference type="ARBA" id="ARBA00023136"/>
    </source>
</evidence>
<dbReference type="PROSITE" id="PS00211">
    <property type="entry name" value="ABC_TRANSPORTER_1"/>
    <property type="match status" value="1"/>
</dbReference>
<dbReference type="CDD" id="cd03228">
    <property type="entry name" value="ABCC_MRP_Like"/>
    <property type="match status" value="1"/>
</dbReference>
<dbReference type="SUPFAM" id="SSF52540">
    <property type="entry name" value="P-loop containing nucleoside triphosphate hydrolases"/>
    <property type="match status" value="1"/>
</dbReference>
<keyword evidence="6 8" id="KW-1133">Transmembrane helix</keyword>
<feature type="transmembrane region" description="Helical" evidence="8">
    <location>
        <begin position="74"/>
        <end position="93"/>
    </location>
</feature>
<dbReference type="PROSITE" id="PS50893">
    <property type="entry name" value="ABC_TRANSPORTER_2"/>
    <property type="match status" value="1"/>
</dbReference>
<dbReference type="InterPro" id="IPR027417">
    <property type="entry name" value="P-loop_NTPase"/>
</dbReference>
<keyword evidence="12" id="KW-1185">Reference proteome</keyword>
<dbReference type="NCBIfam" id="TIGR02857">
    <property type="entry name" value="CydD"/>
    <property type="match status" value="1"/>
</dbReference>
<dbReference type="Gene3D" id="1.20.1560.10">
    <property type="entry name" value="ABC transporter type 1, transmembrane domain"/>
    <property type="match status" value="1"/>
</dbReference>
<dbReference type="PANTHER" id="PTHR24221:SF654">
    <property type="entry name" value="ATP-BINDING CASSETTE SUB-FAMILY B MEMBER 6"/>
    <property type="match status" value="1"/>
</dbReference>
<dbReference type="InterPro" id="IPR036640">
    <property type="entry name" value="ABC1_TM_sf"/>
</dbReference>
<gene>
    <name evidence="11" type="primary">cydD</name>
    <name evidence="11" type="ORF">DHf2319_09475</name>
</gene>
<evidence type="ECO:0000256" key="4">
    <source>
        <dbReference type="ARBA" id="ARBA00022741"/>
    </source>
</evidence>
<dbReference type="RefSeq" id="WP_243477923.1">
    <property type="nucleotide sequence ID" value="NZ_CP063982.1"/>
</dbReference>
<keyword evidence="2" id="KW-1003">Cell membrane</keyword>
<dbReference type="CDD" id="cd18584">
    <property type="entry name" value="ABC_6TM_AarD_CydD"/>
    <property type="match status" value="1"/>
</dbReference>
<keyword evidence="5" id="KW-0067">ATP-binding</keyword>
<dbReference type="Pfam" id="PF00664">
    <property type="entry name" value="ABC_membrane"/>
    <property type="match status" value="1"/>
</dbReference>
<evidence type="ECO:0000256" key="3">
    <source>
        <dbReference type="ARBA" id="ARBA00022692"/>
    </source>
</evidence>
<keyword evidence="3 8" id="KW-0812">Transmembrane</keyword>
<protein>
    <submittedName>
        <fullName evidence="11">Thiol reductant ABC exporter subunit CydD</fullName>
    </submittedName>
</protein>
<sequence length="578" mass="62409">MQADTTDSDTLSVDSRPASKSASASFLGHIKKEAKPSLRLFSLAAAMATIGTVAFSAAVALIVDAAMHEQTPPAWLWLLGIAGIGTRLLANLWRDRIAQTLSVAVRTRLRDELTAQTTQSGPHLLARQGNTAWWAHQCLEQIDALHGYLARYLPAKQATAIIPVIIIAVTLATDWIAGLLILLATPIIPIFMILIGWGTESVHRAQQDQQASLAAHLMDRLQALPWLRRMGAIKQTELGVEQAAQDYRKISMRVLRVAFLSSATLEFFSAVSIGLMAIYIGFALIGLVSFGPADQITLATGLFMLMLAPECFMPLRQLAQAHHDMNAAKASAEVLQPLFSDLAGQTAHTQNMPQTTSESHLWADTGQPVAARVDKVTVTWPDAHTPVLADIDLIVPQGEILGIAGDSGQGKSTLIQLLTGFITPVSGRVTRDRHWAGLAQRPHLFHATLRDNLLLGSQTTLTDVELESALCKVGLPIPNPLLPKGLDTQIGETNLGVSGGQAQRIALCRAMISGAKLWLLDEPTAALDADTRDNLLDAMLLHAKTHQITLIIASHDSEVLARCDRVVTIAHGRLEVRT</sequence>
<feature type="transmembrane region" description="Helical" evidence="8">
    <location>
        <begin position="257"/>
        <end position="290"/>
    </location>
</feature>